<keyword evidence="7" id="KW-1133">Transmembrane helix</keyword>
<protein>
    <recommendedName>
        <fullName evidence="8">Alpha 1,4-glycosyltransferase domain-containing protein</fullName>
    </recommendedName>
</protein>
<proteinExistence type="inferred from homology"/>
<evidence type="ECO:0000313" key="10">
    <source>
        <dbReference type="Proteomes" id="UP000789390"/>
    </source>
</evidence>
<evidence type="ECO:0000259" key="8">
    <source>
        <dbReference type="Pfam" id="PF04572"/>
    </source>
</evidence>
<dbReference type="GO" id="GO:0006688">
    <property type="term" value="P:glycosphingolipid biosynthetic process"/>
    <property type="evidence" value="ECO:0007669"/>
    <property type="project" value="TreeGrafter"/>
</dbReference>
<evidence type="ECO:0000313" key="9">
    <source>
        <dbReference type="EMBL" id="CAH0109745.1"/>
    </source>
</evidence>
<dbReference type="Pfam" id="PF04488">
    <property type="entry name" value="Gly_transf_sug"/>
    <property type="match status" value="1"/>
</dbReference>
<dbReference type="Proteomes" id="UP000789390">
    <property type="component" value="Unassembled WGS sequence"/>
</dbReference>
<evidence type="ECO:0000256" key="3">
    <source>
        <dbReference type="ARBA" id="ARBA00022676"/>
    </source>
</evidence>
<evidence type="ECO:0000256" key="1">
    <source>
        <dbReference type="ARBA" id="ARBA00004323"/>
    </source>
</evidence>
<keyword evidence="5" id="KW-0333">Golgi apparatus</keyword>
<dbReference type="GO" id="GO:0016758">
    <property type="term" value="F:hexosyltransferase activity"/>
    <property type="evidence" value="ECO:0007669"/>
    <property type="project" value="TreeGrafter"/>
</dbReference>
<evidence type="ECO:0000256" key="4">
    <source>
        <dbReference type="ARBA" id="ARBA00022679"/>
    </source>
</evidence>
<dbReference type="InterPro" id="IPR007577">
    <property type="entry name" value="GlycoTrfase_DXD_sugar-bd_CS"/>
</dbReference>
<comment type="similarity">
    <text evidence="2">Belongs to the glycosyltransferase 32 family.</text>
</comment>
<sequence>MRLCQSAAPVYRLLDQSQEEWISSVTNSSRKCRSISVNRRRTVFFTLIVLLLFFVTYNFVTSENYLHRMSPRVNVRRAGRSRCCLTGGGTINDSDMCGRRNCLWPCPYPPLPEHKHLNVTQDKAFFHETSGATSLNFRQACVVESLAYRNSNLTVHLIMTGQHLDLNSVTMKTLKENYPNVQITSINLGDYMVGTPLERWYFCTDWNRGWYAVPHLSDALRFLTLSKYGGYYFDLDVIQLRPVTPYRNFVVAEDGDKLGSSVIHVDYQHPIILAAVESFAADYKWYVWSHNGPDLVTRILQNWCQVYYISWMTPERCKGFRILPPKSFYPVHYYRWRAYFYKRGDQPKDIVNWDESVVGAHVWNSLSSEWVVNKNSNQYYAQMARLSCPRIFNVAPQQF</sequence>
<evidence type="ECO:0000256" key="7">
    <source>
        <dbReference type="SAM" id="Phobius"/>
    </source>
</evidence>
<evidence type="ECO:0000256" key="6">
    <source>
        <dbReference type="ARBA" id="ARBA00023136"/>
    </source>
</evidence>
<comment type="subcellular location">
    <subcellularLocation>
        <location evidence="1">Golgi apparatus membrane</location>
        <topology evidence="1">Single-pass type II membrane protein</topology>
    </subcellularLocation>
</comment>
<feature type="transmembrane region" description="Helical" evidence="7">
    <location>
        <begin position="43"/>
        <end position="60"/>
    </location>
</feature>
<organism evidence="9 10">
    <name type="scientific">Daphnia galeata</name>
    <dbReference type="NCBI Taxonomy" id="27404"/>
    <lineage>
        <taxon>Eukaryota</taxon>
        <taxon>Metazoa</taxon>
        <taxon>Ecdysozoa</taxon>
        <taxon>Arthropoda</taxon>
        <taxon>Crustacea</taxon>
        <taxon>Branchiopoda</taxon>
        <taxon>Diplostraca</taxon>
        <taxon>Cladocera</taxon>
        <taxon>Anomopoda</taxon>
        <taxon>Daphniidae</taxon>
        <taxon>Daphnia</taxon>
    </lineage>
</organism>
<dbReference type="Pfam" id="PF04572">
    <property type="entry name" value="Gb3_synth"/>
    <property type="match status" value="1"/>
</dbReference>
<comment type="caution">
    <text evidence="9">The sequence shown here is derived from an EMBL/GenBank/DDBJ whole genome shotgun (WGS) entry which is preliminary data.</text>
</comment>
<dbReference type="GO" id="GO:0000139">
    <property type="term" value="C:Golgi membrane"/>
    <property type="evidence" value="ECO:0007669"/>
    <property type="project" value="UniProtKB-SubCell"/>
</dbReference>
<dbReference type="InterPro" id="IPR007652">
    <property type="entry name" value="A1-4-GlycosylTfrase_dom"/>
</dbReference>
<dbReference type="InterPro" id="IPR051981">
    <property type="entry name" value="Glycosyltransf_32"/>
</dbReference>
<keyword evidence="6 7" id="KW-0472">Membrane</keyword>
<keyword evidence="3" id="KW-0328">Glycosyltransferase</keyword>
<keyword evidence="4" id="KW-0808">Transferase</keyword>
<feature type="domain" description="Alpha 1,4-glycosyltransferase" evidence="8">
    <location>
        <begin position="264"/>
        <end position="394"/>
    </location>
</feature>
<reference evidence="9" key="1">
    <citation type="submission" date="2021-11" db="EMBL/GenBank/DDBJ databases">
        <authorList>
            <person name="Schell T."/>
        </authorList>
    </citation>
    <scope>NUCLEOTIDE SEQUENCE</scope>
    <source>
        <strain evidence="9">M5</strain>
    </source>
</reference>
<dbReference type="PANTHER" id="PTHR12042">
    <property type="entry name" value="LACTOSYLCERAMIDE 4-ALPHA-GALACTOSYLTRANSFERASE ALPHA- 1,4-GALACTOSYLTRANSFERASE"/>
    <property type="match status" value="1"/>
</dbReference>
<dbReference type="EMBL" id="CAKKLH010000294">
    <property type="protein sequence ID" value="CAH0109745.1"/>
    <property type="molecule type" value="Genomic_DNA"/>
</dbReference>
<evidence type="ECO:0000256" key="5">
    <source>
        <dbReference type="ARBA" id="ARBA00023034"/>
    </source>
</evidence>
<dbReference type="InterPro" id="IPR029044">
    <property type="entry name" value="Nucleotide-diphossugar_trans"/>
</dbReference>
<dbReference type="SUPFAM" id="SSF53448">
    <property type="entry name" value="Nucleotide-diphospho-sugar transferases"/>
    <property type="match status" value="1"/>
</dbReference>
<dbReference type="OrthoDB" id="6333746at2759"/>
<evidence type="ECO:0000256" key="2">
    <source>
        <dbReference type="ARBA" id="ARBA00009003"/>
    </source>
</evidence>
<keyword evidence="10" id="KW-1185">Reference proteome</keyword>
<dbReference type="PANTHER" id="PTHR12042:SF21">
    <property type="entry name" value="ALPHA1,4-GALACTOSYLTRANSFERASE 1-RELATED"/>
    <property type="match status" value="1"/>
</dbReference>
<dbReference type="Gene3D" id="3.90.550.20">
    <property type="match status" value="1"/>
</dbReference>
<keyword evidence="7" id="KW-0812">Transmembrane</keyword>
<accession>A0A8J2S598</accession>
<name>A0A8J2S598_9CRUS</name>
<dbReference type="AlphaFoldDB" id="A0A8J2S598"/>
<gene>
    <name evidence="9" type="ORF">DGAL_LOCUS13230</name>
</gene>